<evidence type="ECO:0000313" key="1">
    <source>
        <dbReference type="EMBL" id="KAF0714540.1"/>
    </source>
</evidence>
<accession>A0A485KEB7</accession>
<dbReference type="OrthoDB" id="78664at2759"/>
<proteinExistence type="predicted"/>
<dbReference type="EMBL" id="VJMH01000761">
    <property type="protein sequence ID" value="KAF0714540.1"/>
    <property type="molecule type" value="Genomic_DNA"/>
</dbReference>
<reference evidence="2 3" key="1">
    <citation type="submission" date="2019-03" db="EMBL/GenBank/DDBJ databases">
        <authorList>
            <person name="Gaulin E."/>
            <person name="Dumas B."/>
        </authorList>
    </citation>
    <scope>NUCLEOTIDE SEQUENCE [LARGE SCALE GENOMIC DNA]</scope>
    <source>
        <strain evidence="2">CBS 568.67</strain>
    </source>
</reference>
<dbReference type="AlphaFoldDB" id="A0A485KEB7"/>
<evidence type="ECO:0000313" key="2">
    <source>
        <dbReference type="EMBL" id="VFT80973.1"/>
    </source>
</evidence>
<evidence type="ECO:0000313" key="3">
    <source>
        <dbReference type="Proteomes" id="UP000332933"/>
    </source>
</evidence>
<dbReference type="Proteomes" id="UP000332933">
    <property type="component" value="Unassembled WGS sequence"/>
</dbReference>
<gene>
    <name evidence="2" type="primary">Aste57867_3825</name>
    <name evidence="1" type="ORF">As57867_003814</name>
    <name evidence="2" type="ORF">ASTE57867_3825</name>
</gene>
<name>A0A485KEB7_9STRA</name>
<organism evidence="2 3">
    <name type="scientific">Aphanomyces stellatus</name>
    <dbReference type="NCBI Taxonomy" id="120398"/>
    <lineage>
        <taxon>Eukaryota</taxon>
        <taxon>Sar</taxon>
        <taxon>Stramenopiles</taxon>
        <taxon>Oomycota</taxon>
        <taxon>Saprolegniomycetes</taxon>
        <taxon>Saprolegniales</taxon>
        <taxon>Verrucalvaceae</taxon>
        <taxon>Aphanomyces</taxon>
    </lineage>
</organism>
<keyword evidence="3" id="KW-1185">Reference proteome</keyword>
<sequence length="179" mass="20600">MMHAFWVPDSNLPQAPFHASATHMTLSSPTASIAARRLERRRPILVDKTSHLDCGILATSVRRPHWLCRTHLVYHIRMCDGSRFWRLDVTHADVHALYDHLTSSIEDPEALRALMSCPCPRMPLFHRQHAFVIKGMASHMEHFLHNLLHVCRRWSRSGAPQALFAAHVVATFLRLPRRP</sequence>
<reference evidence="1" key="2">
    <citation type="submission" date="2019-06" db="EMBL/GenBank/DDBJ databases">
        <title>Genomics analysis of Aphanomyces spp. identifies a new class of oomycete effector associated with host adaptation.</title>
        <authorList>
            <person name="Gaulin E."/>
        </authorList>
    </citation>
    <scope>NUCLEOTIDE SEQUENCE</scope>
    <source>
        <strain evidence="1">CBS 578.67</strain>
    </source>
</reference>
<protein>
    <submittedName>
        <fullName evidence="2">Aste57867_3825 protein</fullName>
    </submittedName>
</protein>
<dbReference type="EMBL" id="CAADRA010000761">
    <property type="protein sequence ID" value="VFT80973.1"/>
    <property type="molecule type" value="Genomic_DNA"/>
</dbReference>